<dbReference type="OrthoDB" id="5273768at2759"/>
<organism evidence="1 2">
    <name type="scientific">Choiromyces venosus 120613-1</name>
    <dbReference type="NCBI Taxonomy" id="1336337"/>
    <lineage>
        <taxon>Eukaryota</taxon>
        <taxon>Fungi</taxon>
        <taxon>Dikarya</taxon>
        <taxon>Ascomycota</taxon>
        <taxon>Pezizomycotina</taxon>
        <taxon>Pezizomycetes</taxon>
        <taxon>Pezizales</taxon>
        <taxon>Tuberaceae</taxon>
        <taxon>Choiromyces</taxon>
    </lineage>
</organism>
<protein>
    <submittedName>
        <fullName evidence="1">Uncharacterized protein</fullName>
    </submittedName>
</protein>
<name>A0A3N4JUA9_9PEZI</name>
<gene>
    <name evidence="1" type="ORF">L873DRAFT_1674644</name>
</gene>
<accession>A0A3N4JUA9</accession>
<reference evidence="1 2" key="1">
    <citation type="journal article" date="2018" name="Nat. Ecol. Evol.">
        <title>Pezizomycetes genomes reveal the molecular basis of ectomycorrhizal truffle lifestyle.</title>
        <authorList>
            <person name="Murat C."/>
            <person name="Payen T."/>
            <person name="Noel B."/>
            <person name="Kuo A."/>
            <person name="Morin E."/>
            <person name="Chen J."/>
            <person name="Kohler A."/>
            <person name="Krizsan K."/>
            <person name="Balestrini R."/>
            <person name="Da Silva C."/>
            <person name="Montanini B."/>
            <person name="Hainaut M."/>
            <person name="Levati E."/>
            <person name="Barry K.W."/>
            <person name="Belfiori B."/>
            <person name="Cichocki N."/>
            <person name="Clum A."/>
            <person name="Dockter R.B."/>
            <person name="Fauchery L."/>
            <person name="Guy J."/>
            <person name="Iotti M."/>
            <person name="Le Tacon F."/>
            <person name="Lindquist E.A."/>
            <person name="Lipzen A."/>
            <person name="Malagnac F."/>
            <person name="Mello A."/>
            <person name="Molinier V."/>
            <person name="Miyauchi S."/>
            <person name="Poulain J."/>
            <person name="Riccioni C."/>
            <person name="Rubini A."/>
            <person name="Sitrit Y."/>
            <person name="Splivallo R."/>
            <person name="Traeger S."/>
            <person name="Wang M."/>
            <person name="Zifcakova L."/>
            <person name="Wipf D."/>
            <person name="Zambonelli A."/>
            <person name="Paolocci F."/>
            <person name="Nowrousian M."/>
            <person name="Ottonello S."/>
            <person name="Baldrian P."/>
            <person name="Spatafora J.W."/>
            <person name="Henrissat B."/>
            <person name="Nagy L.G."/>
            <person name="Aury J.M."/>
            <person name="Wincker P."/>
            <person name="Grigoriev I.V."/>
            <person name="Bonfante P."/>
            <person name="Martin F.M."/>
        </authorList>
    </citation>
    <scope>NUCLEOTIDE SEQUENCE [LARGE SCALE GENOMIC DNA]</scope>
    <source>
        <strain evidence="1 2">120613-1</strain>
    </source>
</reference>
<evidence type="ECO:0000313" key="1">
    <source>
        <dbReference type="EMBL" id="RPB01953.1"/>
    </source>
</evidence>
<sequence>MLLRTHPFSPTTWQLDIPTGSKMPLWHPEISLVRWDEGIKEIRCTRETISGREVRVHTKGWGCEDDIWVKEDDDAWLQEAGDGLDYLSSL</sequence>
<keyword evidence="2" id="KW-1185">Reference proteome</keyword>
<proteinExistence type="predicted"/>
<dbReference type="AlphaFoldDB" id="A0A3N4JUA9"/>
<dbReference type="Proteomes" id="UP000276215">
    <property type="component" value="Unassembled WGS sequence"/>
</dbReference>
<evidence type="ECO:0000313" key="2">
    <source>
        <dbReference type="Proteomes" id="UP000276215"/>
    </source>
</evidence>
<dbReference type="EMBL" id="ML120370">
    <property type="protein sequence ID" value="RPB01953.1"/>
    <property type="molecule type" value="Genomic_DNA"/>
</dbReference>